<evidence type="ECO:0008006" key="3">
    <source>
        <dbReference type="Google" id="ProtNLM"/>
    </source>
</evidence>
<dbReference type="Proteomes" id="UP000031524">
    <property type="component" value="Chromosome"/>
</dbReference>
<keyword evidence="2" id="KW-1185">Reference proteome</keyword>
<protein>
    <recommendedName>
        <fullName evidence="3">DUF3806 domain-containing protein</fullName>
    </recommendedName>
</protein>
<dbReference type="KEGG" id="chm:B842_05225"/>
<accession>A0A0B5D2I0</accession>
<dbReference type="HOGENOM" id="CLU_1649293_0_0_11"/>
<gene>
    <name evidence="1" type="ORF">B842_05225</name>
</gene>
<dbReference type="EMBL" id="CP005286">
    <property type="protein sequence ID" value="AJE32896.1"/>
    <property type="molecule type" value="Genomic_DNA"/>
</dbReference>
<evidence type="ECO:0000313" key="2">
    <source>
        <dbReference type="Proteomes" id="UP000031524"/>
    </source>
</evidence>
<organism evidence="1 2">
    <name type="scientific">Corynebacterium humireducens NBRC 106098 = DSM 45392</name>
    <dbReference type="NCBI Taxonomy" id="1223515"/>
    <lineage>
        <taxon>Bacteria</taxon>
        <taxon>Bacillati</taxon>
        <taxon>Actinomycetota</taxon>
        <taxon>Actinomycetes</taxon>
        <taxon>Mycobacteriales</taxon>
        <taxon>Corynebacteriaceae</taxon>
        <taxon>Corynebacterium</taxon>
    </lineage>
</organism>
<proteinExistence type="predicted"/>
<reference evidence="1 2" key="1">
    <citation type="submission" date="2013-04" db="EMBL/GenBank/DDBJ databases">
        <title>Complete genome sequence of Corynebacterium humireducens DSM 45392(T), isolated from a wastewater-fed microbial fuel cell.</title>
        <authorList>
            <person name="Ruckert C."/>
            <person name="Albersmeier A."/>
            <person name="Kalinowski J."/>
        </authorList>
    </citation>
    <scope>NUCLEOTIDE SEQUENCE [LARGE SCALE GENOMIC DNA]</scope>
    <source>
        <strain evidence="2">MFC-5</strain>
    </source>
</reference>
<evidence type="ECO:0000313" key="1">
    <source>
        <dbReference type="EMBL" id="AJE32896.1"/>
    </source>
</evidence>
<name>A0A0B5D2I0_9CORY</name>
<sequence>MLLSDAPPHPSTPLPVLRIVGGMTEQNDPAIRPLTEQENSWIQENWEVSTKLLMTMDSDALTRGYLLTRANWEQAPADQRPPAEHAVVGLGALAGQYICNHTDFEWGVRGTGPEAAWVIHNPEGQTISPMQQVAAIWTGASTQTLGEFVDGVLEGYSGER</sequence>
<dbReference type="AlphaFoldDB" id="A0A0B5D2I0"/>